<feature type="domain" description="N-acetyltransferase" evidence="1">
    <location>
        <begin position="11"/>
        <end position="182"/>
    </location>
</feature>
<dbReference type="GO" id="GO:0016747">
    <property type="term" value="F:acyltransferase activity, transferring groups other than amino-acyl groups"/>
    <property type="evidence" value="ECO:0007669"/>
    <property type="project" value="InterPro"/>
</dbReference>
<proteinExistence type="predicted"/>
<dbReference type="EMBL" id="FUYX01000009">
    <property type="protein sequence ID" value="SKB96493.1"/>
    <property type="molecule type" value="Genomic_DNA"/>
</dbReference>
<gene>
    <name evidence="2" type="ORF">SAMN05660750_03280</name>
</gene>
<evidence type="ECO:0000313" key="3">
    <source>
        <dbReference type="Proteomes" id="UP000190130"/>
    </source>
</evidence>
<dbReference type="SUPFAM" id="SSF55729">
    <property type="entry name" value="Acyl-CoA N-acyltransferases (Nat)"/>
    <property type="match status" value="1"/>
</dbReference>
<accession>A0A1T5FJZ4</accession>
<sequence length="184" mass="20035">MALPELESARLLLRPRRPVDLDAIVRMNADPQVMLHIAAVGDPAMGREAVASRSFSHIARGLGYWSVFAREAPADFTGYVGLIPDGDAVDEIQLSYRFEARHWGKGYAGEAAACLLRHGFGTLRFAKIGVTTHPLNAASLRLAERLGFEAAPTDPDILIGDPPVPASRLQLTRDAWLRLTLPEA</sequence>
<dbReference type="PANTHER" id="PTHR43792">
    <property type="entry name" value="GNAT FAMILY, PUTATIVE (AFU_ORTHOLOGUE AFUA_3G00765)-RELATED-RELATED"/>
    <property type="match status" value="1"/>
</dbReference>
<dbReference type="PANTHER" id="PTHR43792:SF1">
    <property type="entry name" value="N-ACETYLTRANSFERASE DOMAIN-CONTAINING PROTEIN"/>
    <property type="match status" value="1"/>
</dbReference>
<dbReference type="RefSeq" id="WP_079591722.1">
    <property type="nucleotide sequence ID" value="NZ_FUYX01000009.1"/>
</dbReference>
<dbReference type="PROSITE" id="PS51186">
    <property type="entry name" value="GNAT"/>
    <property type="match status" value="1"/>
</dbReference>
<keyword evidence="2" id="KW-0808">Transferase</keyword>
<protein>
    <submittedName>
        <fullName evidence="2">Protein N-acetyltransferase, RimJ/RimL family</fullName>
    </submittedName>
</protein>
<dbReference type="OrthoDB" id="6293260at2"/>
<dbReference type="Gene3D" id="3.40.630.30">
    <property type="match status" value="1"/>
</dbReference>
<name>A0A1T5FJZ4_9HYPH</name>
<dbReference type="Proteomes" id="UP000190130">
    <property type="component" value="Unassembled WGS sequence"/>
</dbReference>
<evidence type="ECO:0000259" key="1">
    <source>
        <dbReference type="PROSITE" id="PS51186"/>
    </source>
</evidence>
<dbReference type="AlphaFoldDB" id="A0A1T5FJZ4"/>
<dbReference type="InterPro" id="IPR051531">
    <property type="entry name" value="N-acetyltransferase"/>
</dbReference>
<dbReference type="InterPro" id="IPR000182">
    <property type="entry name" value="GNAT_dom"/>
</dbReference>
<dbReference type="Pfam" id="PF13302">
    <property type="entry name" value="Acetyltransf_3"/>
    <property type="match status" value="1"/>
</dbReference>
<organism evidence="2 3">
    <name type="scientific">Bosea thiooxidans</name>
    <dbReference type="NCBI Taxonomy" id="53254"/>
    <lineage>
        <taxon>Bacteria</taxon>
        <taxon>Pseudomonadati</taxon>
        <taxon>Pseudomonadota</taxon>
        <taxon>Alphaproteobacteria</taxon>
        <taxon>Hyphomicrobiales</taxon>
        <taxon>Boseaceae</taxon>
        <taxon>Bosea</taxon>
    </lineage>
</organism>
<evidence type="ECO:0000313" key="2">
    <source>
        <dbReference type="EMBL" id="SKB96493.1"/>
    </source>
</evidence>
<dbReference type="InterPro" id="IPR016181">
    <property type="entry name" value="Acyl_CoA_acyltransferase"/>
</dbReference>
<reference evidence="2 3" key="1">
    <citation type="submission" date="2017-02" db="EMBL/GenBank/DDBJ databases">
        <authorList>
            <person name="Peterson S.W."/>
        </authorList>
    </citation>
    <scope>NUCLEOTIDE SEQUENCE [LARGE SCALE GENOMIC DNA]</scope>
    <source>
        <strain evidence="2 3">DSM 9653</strain>
    </source>
</reference>